<dbReference type="Gene3D" id="2.40.70.10">
    <property type="entry name" value="Acid Proteases"/>
    <property type="match status" value="2"/>
</dbReference>
<dbReference type="PROSITE" id="PS00141">
    <property type="entry name" value="ASP_PROTEASE"/>
    <property type="match status" value="1"/>
</dbReference>
<sequence>MAKTEADGEVQTPIHAGSGEFLMKFSINTPLQPFKAILDTGSDLILIQCKPCTTVPINPHPFSIQSIQLPSLTFHALLSYAKLSAFRRVSMVAASILVITPTTPQHKASWQWRNSHSRILLANSLYPPSGSAAWRITMEMGSPKMKDKLDLGMDVGRVFADQMGLPVLNSGYAGFELCFMLSSANSQIIVPNLVFNFKGADLKLPPKNYMIRFDSDGMVCLAMKRSRSGMSIFGNMQ</sequence>
<dbReference type="InterPro" id="IPR021109">
    <property type="entry name" value="Peptidase_aspartic_dom_sf"/>
</dbReference>
<proteinExistence type="inferred from homology"/>
<dbReference type="AlphaFoldDB" id="A0A834ZZT1"/>
<keyword evidence="2" id="KW-0645">Protease</keyword>
<dbReference type="InterPro" id="IPR032799">
    <property type="entry name" value="TAXi_C"/>
</dbReference>
<evidence type="ECO:0000259" key="4">
    <source>
        <dbReference type="PROSITE" id="PS51767"/>
    </source>
</evidence>
<dbReference type="EMBL" id="JABCRI010000002">
    <property type="protein sequence ID" value="KAF8411786.1"/>
    <property type="molecule type" value="Genomic_DNA"/>
</dbReference>
<gene>
    <name evidence="5" type="ORF">HHK36_004345</name>
</gene>
<evidence type="ECO:0000256" key="1">
    <source>
        <dbReference type="ARBA" id="ARBA00007447"/>
    </source>
</evidence>
<dbReference type="InterPro" id="IPR032861">
    <property type="entry name" value="TAXi_N"/>
</dbReference>
<evidence type="ECO:0000313" key="5">
    <source>
        <dbReference type="EMBL" id="KAF8411786.1"/>
    </source>
</evidence>
<keyword evidence="3" id="KW-0378">Hydrolase</keyword>
<keyword evidence="6" id="KW-1185">Reference proteome</keyword>
<dbReference type="GO" id="GO:0005576">
    <property type="term" value="C:extracellular region"/>
    <property type="evidence" value="ECO:0007669"/>
    <property type="project" value="TreeGrafter"/>
</dbReference>
<dbReference type="InterPro" id="IPR051708">
    <property type="entry name" value="Plant_Aspart_Prot_A1"/>
</dbReference>
<dbReference type="InterPro" id="IPR033121">
    <property type="entry name" value="PEPTIDASE_A1"/>
</dbReference>
<comment type="caution">
    <text evidence="5">The sequence shown here is derived from an EMBL/GenBank/DDBJ whole genome shotgun (WGS) entry which is preliminary data.</text>
</comment>
<evidence type="ECO:0000256" key="2">
    <source>
        <dbReference type="ARBA" id="ARBA00022670"/>
    </source>
</evidence>
<evidence type="ECO:0000313" key="6">
    <source>
        <dbReference type="Proteomes" id="UP000655225"/>
    </source>
</evidence>
<organism evidence="5 6">
    <name type="scientific">Tetracentron sinense</name>
    <name type="common">Spur-leaf</name>
    <dbReference type="NCBI Taxonomy" id="13715"/>
    <lineage>
        <taxon>Eukaryota</taxon>
        <taxon>Viridiplantae</taxon>
        <taxon>Streptophyta</taxon>
        <taxon>Embryophyta</taxon>
        <taxon>Tracheophyta</taxon>
        <taxon>Spermatophyta</taxon>
        <taxon>Magnoliopsida</taxon>
        <taxon>Trochodendrales</taxon>
        <taxon>Trochodendraceae</taxon>
        <taxon>Tetracentron</taxon>
    </lineage>
</organism>
<accession>A0A834ZZT1</accession>
<dbReference type="GO" id="GO:0006508">
    <property type="term" value="P:proteolysis"/>
    <property type="evidence" value="ECO:0007669"/>
    <property type="project" value="UniProtKB-KW"/>
</dbReference>
<dbReference type="InterPro" id="IPR001969">
    <property type="entry name" value="Aspartic_peptidase_AS"/>
</dbReference>
<comment type="similarity">
    <text evidence="1">Belongs to the peptidase A1 family.</text>
</comment>
<dbReference type="GO" id="GO:0004190">
    <property type="term" value="F:aspartic-type endopeptidase activity"/>
    <property type="evidence" value="ECO:0007669"/>
    <property type="project" value="InterPro"/>
</dbReference>
<dbReference type="OrthoDB" id="660550at2759"/>
<protein>
    <recommendedName>
        <fullName evidence="4">Peptidase A1 domain-containing protein</fullName>
    </recommendedName>
</protein>
<feature type="domain" description="Peptidase A1" evidence="4">
    <location>
        <begin position="21"/>
        <end position="237"/>
    </location>
</feature>
<dbReference type="OMA" id="WRITMEM"/>
<dbReference type="Pfam" id="PF14543">
    <property type="entry name" value="TAXi_N"/>
    <property type="match status" value="1"/>
</dbReference>
<dbReference type="PANTHER" id="PTHR47967:SF23">
    <property type="entry name" value="OS04G0448300 PROTEIN"/>
    <property type="match status" value="1"/>
</dbReference>
<dbReference type="Proteomes" id="UP000655225">
    <property type="component" value="Unassembled WGS sequence"/>
</dbReference>
<dbReference type="Pfam" id="PF14541">
    <property type="entry name" value="TAXi_C"/>
    <property type="match status" value="1"/>
</dbReference>
<reference evidence="5 6" key="1">
    <citation type="submission" date="2020-04" db="EMBL/GenBank/DDBJ databases">
        <title>Plant Genome Project.</title>
        <authorList>
            <person name="Zhang R.-G."/>
        </authorList>
    </citation>
    <scope>NUCLEOTIDE SEQUENCE [LARGE SCALE GENOMIC DNA]</scope>
    <source>
        <strain evidence="5">YNK0</strain>
        <tissue evidence="5">Leaf</tissue>
    </source>
</reference>
<dbReference type="PANTHER" id="PTHR47967">
    <property type="entry name" value="OS07G0603500 PROTEIN-RELATED"/>
    <property type="match status" value="1"/>
</dbReference>
<evidence type="ECO:0000256" key="3">
    <source>
        <dbReference type="ARBA" id="ARBA00022801"/>
    </source>
</evidence>
<dbReference type="SUPFAM" id="SSF50630">
    <property type="entry name" value="Acid proteases"/>
    <property type="match status" value="1"/>
</dbReference>
<dbReference type="PROSITE" id="PS51767">
    <property type="entry name" value="PEPTIDASE_A1"/>
    <property type="match status" value="1"/>
</dbReference>
<name>A0A834ZZT1_TETSI</name>